<proteinExistence type="predicted"/>
<evidence type="ECO:0000313" key="1">
    <source>
        <dbReference type="EMBL" id="EWC42255.1"/>
    </source>
</evidence>
<accession>A0A061JUZ4</accession>
<dbReference type="HOGENOM" id="CLU_1685092_0_0_6"/>
<reference evidence="1 2" key="1">
    <citation type="journal article" date="2013" name="Genome Announc.">
        <title>Draft Genome of the Nitrogen-Fixing Bacterium Pseudomonas stutzeri Strain KOS6 Isolated from Industrial Hydrocarbon Sludge.</title>
        <authorList>
            <person name="Grigoryeva T.V."/>
            <person name="Laikov A.V."/>
            <person name="Naumova R.P."/>
            <person name="Manolov A.I."/>
            <person name="Larin A.K."/>
            <person name="Karpova I.Y."/>
            <person name="Semashko T.A."/>
            <person name="Alexeev D.G."/>
            <person name="Kostryukova E.S."/>
            <person name="Muller R."/>
            <person name="Govorun V.M."/>
        </authorList>
    </citation>
    <scope>NUCLEOTIDE SEQUENCE [LARGE SCALE GENOMIC DNA]</scope>
    <source>
        <strain evidence="1 2">KOS6</strain>
    </source>
</reference>
<dbReference type="RefSeq" id="WP_003293971.1">
    <property type="nucleotide sequence ID" value="NZ_KK020676.1"/>
</dbReference>
<name>A0A061JUZ4_STUST</name>
<evidence type="ECO:0000313" key="2">
    <source>
        <dbReference type="Proteomes" id="UP000026923"/>
    </source>
</evidence>
<dbReference type="Proteomes" id="UP000026923">
    <property type="component" value="Unassembled WGS sequence"/>
</dbReference>
<sequence length="160" mass="17473">MIWVICTIGTSLAAEPVEFGSDESARYLTGLRELYLADNDRDALLAHSNGMLDSYALRAGYQVGEANPQDFFYTLSVAAPGQLRIREHVRGKNGVAVRNRNLSVFGVDPYVQYQCPAQGRSCSIDSPVDGLPLLVIQRDPEGAEALAKALSFLIRNLQKG</sequence>
<dbReference type="eggNOG" id="ENOG5033AFY">
    <property type="taxonomic scope" value="Bacteria"/>
</dbReference>
<dbReference type="AlphaFoldDB" id="A0A061JUZ4"/>
<protein>
    <submittedName>
        <fullName evidence="1">Uncharacterized protein</fullName>
    </submittedName>
</protein>
<dbReference type="OrthoDB" id="6357069at2"/>
<comment type="caution">
    <text evidence="1">The sequence shown here is derived from an EMBL/GenBank/DDBJ whole genome shotgun (WGS) entry which is preliminary data.</text>
</comment>
<organism evidence="1 2">
    <name type="scientific">Stutzerimonas stutzeri KOS6</name>
    <dbReference type="NCBI Taxonomy" id="1218352"/>
    <lineage>
        <taxon>Bacteria</taxon>
        <taxon>Pseudomonadati</taxon>
        <taxon>Pseudomonadota</taxon>
        <taxon>Gammaproteobacteria</taxon>
        <taxon>Pseudomonadales</taxon>
        <taxon>Pseudomonadaceae</taxon>
        <taxon>Stutzerimonas</taxon>
    </lineage>
</organism>
<gene>
    <name evidence="1" type="ORF">B597_006380</name>
</gene>
<dbReference type="EMBL" id="AMCZ02000005">
    <property type="protein sequence ID" value="EWC42255.1"/>
    <property type="molecule type" value="Genomic_DNA"/>
</dbReference>